<proteinExistence type="inferred from homology"/>
<dbReference type="GO" id="GO:0034707">
    <property type="term" value="C:chloride channel complex"/>
    <property type="evidence" value="ECO:0007669"/>
    <property type="project" value="UniProtKB-KW"/>
</dbReference>
<dbReference type="FunFam" id="2.70.170.10:FF:000033">
    <property type="entry name" value="Gamma-aminobutyric acid (GABA-A) receptor, subunit theta"/>
    <property type="match status" value="1"/>
</dbReference>
<dbReference type="InterPro" id="IPR038050">
    <property type="entry name" value="Neuro_actylchol_rec"/>
</dbReference>
<evidence type="ECO:0000256" key="5">
    <source>
        <dbReference type="ARBA" id="ARBA00022729"/>
    </source>
</evidence>
<dbReference type="CTD" id="55879"/>
<dbReference type="Gene3D" id="1.20.58.390">
    <property type="entry name" value="Neurotransmitter-gated ion-channel transmembrane domain"/>
    <property type="match status" value="1"/>
</dbReference>
<evidence type="ECO:0000313" key="16">
    <source>
        <dbReference type="Proteomes" id="UP000248480"/>
    </source>
</evidence>
<dbReference type="Pfam" id="PF02932">
    <property type="entry name" value="Neur_chan_memb"/>
    <property type="match status" value="1"/>
</dbReference>
<dbReference type="Pfam" id="PF02931">
    <property type="entry name" value="Neur_chan_LBD"/>
    <property type="match status" value="1"/>
</dbReference>
<dbReference type="STRING" id="127582.A0A2Y9EBE5"/>
<dbReference type="KEGG" id="tmu:101359083"/>
<keyword evidence="4 12" id="KW-0812">Transmembrane</keyword>
<dbReference type="InterPro" id="IPR036734">
    <property type="entry name" value="Neur_chan_lig-bd_sf"/>
</dbReference>
<dbReference type="CDD" id="cd19003">
    <property type="entry name" value="LGIC_ECD_GABAAR_theta"/>
    <property type="match status" value="1"/>
</dbReference>
<protein>
    <submittedName>
        <fullName evidence="17">Gamma-aminobutyric acid receptor subunit theta</fullName>
    </submittedName>
</protein>
<dbReference type="InterPro" id="IPR018000">
    <property type="entry name" value="Neurotransmitter_ion_chnl_CS"/>
</dbReference>
<dbReference type="InParanoid" id="A0A2Y9EBE5"/>
<dbReference type="InterPro" id="IPR036719">
    <property type="entry name" value="Neuro-gated_channel_TM_sf"/>
</dbReference>
<keyword evidence="16" id="KW-1185">Reference proteome</keyword>
<feature type="transmembrane region" description="Helical" evidence="12">
    <location>
        <begin position="329"/>
        <end position="353"/>
    </location>
</feature>
<evidence type="ECO:0000256" key="12">
    <source>
        <dbReference type="RuleBase" id="RU000687"/>
    </source>
</evidence>
<dbReference type="AlphaFoldDB" id="A0A2Y9EBE5"/>
<feature type="chain" id="PRO_5022260788" evidence="12">
    <location>
        <begin position="22"/>
        <end position="624"/>
    </location>
</feature>
<evidence type="ECO:0000259" key="15">
    <source>
        <dbReference type="Pfam" id="PF02932"/>
    </source>
</evidence>
<keyword evidence="6 12" id="KW-1133">Transmembrane helix</keyword>
<keyword evidence="11 12" id="KW-0407">Ion channel</keyword>
<dbReference type="PRINTS" id="PR00253">
    <property type="entry name" value="GABAARECEPTR"/>
</dbReference>
<keyword evidence="3" id="KW-1003">Cell membrane</keyword>
<dbReference type="NCBIfam" id="TIGR00860">
    <property type="entry name" value="LIC"/>
    <property type="match status" value="1"/>
</dbReference>
<evidence type="ECO:0000256" key="8">
    <source>
        <dbReference type="ARBA" id="ARBA00023136"/>
    </source>
</evidence>
<evidence type="ECO:0000256" key="7">
    <source>
        <dbReference type="ARBA" id="ARBA00023065"/>
    </source>
</evidence>
<evidence type="ECO:0000256" key="4">
    <source>
        <dbReference type="ARBA" id="ARBA00022692"/>
    </source>
</evidence>
<keyword evidence="8 12" id="KW-0472">Membrane</keyword>
<evidence type="ECO:0000256" key="10">
    <source>
        <dbReference type="ARBA" id="ARBA00023214"/>
    </source>
</evidence>
<evidence type="ECO:0000256" key="9">
    <source>
        <dbReference type="ARBA" id="ARBA00023173"/>
    </source>
</evidence>
<accession>A0A2Y9EBE5</accession>
<feature type="transmembrane region" description="Helical" evidence="12">
    <location>
        <begin position="605"/>
        <end position="621"/>
    </location>
</feature>
<keyword evidence="9" id="KW-0869">Chloride channel</keyword>
<comment type="similarity">
    <text evidence="12">Belongs to the ligand-gated ion channel (TC 1.A.9) family.</text>
</comment>
<comment type="subcellular location">
    <subcellularLocation>
        <location evidence="1">Cell membrane</location>
        <topology evidence="1">Multi-pass membrane protein</topology>
    </subcellularLocation>
</comment>
<keyword evidence="5 12" id="KW-0732">Signal</keyword>
<dbReference type="GeneID" id="101359083"/>
<evidence type="ECO:0000256" key="3">
    <source>
        <dbReference type="ARBA" id="ARBA00022475"/>
    </source>
</evidence>
<dbReference type="OrthoDB" id="8890589at2759"/>
<dbReference type="PROSITE" id="PS00236">
    <property type="entry name" value="NEUROTR_ION_CHANNEL"/>
    <property type="match status" value="1"/>
</dbReference>
<organism evidence="16 17">
    <name type="scientific">Trichechus manatus latirostris</name>
    <name type="common">Florida manatee</name>
    <dbReference type="NCBI Taxonomy" id="127582"/>
    <lineage>
        <taxon>Eukaryota</taxon>
        <taxon>Metazoa</taxon>
        <taxon>Chordata</taxon>
        <taxon>Craniata</taxon>
        <taxon>Vertebrata</taxon>
        <taxon>Euteleostomi</taxon>
        <taxon>Mammalia</taxon>
        <taxon>Eutheria</taxon>
        <taxon>Afrotheria</taxon>
        <taxon>Sirenia</taxon>
        <taxon>Trichechidae</taxon>
        <taxon>Trichechus</taxon>
    </lineage>
</organism>
<keyword evidence="17" id="KW-0675">Receptor</keyword>
<dbReference type="InterPro" id="IPR006029">
    <property type="entry name" value="Neurotrans-gated_channel_TM"/>
</dbReference>
<dbReference type="GO" id="GO:0005886">
    <property type="term" value="C:plasma membrane"/>
    <property type="evidence" value="ECO:0007669"/>
    <property type="project" value="UniProtKB-SubCell"/>
</dbReference>
<dbReference type="InterPro" id="IPR008101">
    <property type="entry name" value="GABAAt_rcpt"/>
</dbReference>
<sequence>MGIRGMLRAAVLLLLIRTWLAEGSAPSPTAGFHFGHSTVPDGVQDLFNCKNCANEAVVHEVLDRVLTGYDVRLRPNFGGDPVPVGVSVYISSIEQISEMNMDYTITMFFHQTWKDPRLAYHETSLNLALDHRMLEKLWVPDCYFLKSKDAFVHDVTVENRVFQLHPDGTVRYAIRLTTTAACSLDLQKFPLDKQACKLEIESYGYTVEDIVLFWEDDGNALHGTEELHIPQFSFLGKTITSEELYFYTGSYMRLILRFQVQREVSSFLVQVYWPTVLTTVLSWMSFWMNCDSSAARVTVGLTSMLILTTINSHVRNKLPRVSCVKAIDIYIIVCFFFVFFSLMEYVYINYLSYSRGPRRFHRRHRRARRVINCYRYREVVVEEVQGDLISIEDDVDSLISIPALARLASPESFSSLSSTPERARLATSESLSSLCSGCSQASRESLSQLPSTSAQALLFYGIMSEIRRRTEARDHAEACDQEDLDENASLDESHGHSPVRQPLLNRGQRFVREASWDLDEICSLPDDASVESGCPDLEANPRGDADSTWSLEEEEEVLVCVREDDSGSESDDSLPPSPECSLSQGLSSKLFNPDYVPKVDRWSRFLFPLAFGLFNIAYWAYHIN</sequence>
<gene>
    <name evidence="17" type="primary">GABRQ</name>
</gene>
<feature type="transmembrane region" description="Helical" evidence="12">
    <location>
        <begin position="267"/>
        <end position="287"/>
    </location>
</feature>
<evidence type="ECO:0000259" key="14">
    <source>
        <dbReference type="Pfam" id="PF02931"/>
    </source>
</evidence>
<dbReference type="PRINTS" id="PR01725">
    <property type="entry name" value="GABAARTHETA"/>
</dbReference>
<evidence type="ECO:0000256" key="11">
    <source>
        <dbReference type="ARBA" id="ARBA00023303"/>
    </source>
</evidence>
<dbReference type="SUPFAM" id="SSF63712">
    <property type="entry name" value="Nicotinic receptor ligand binding domain-like"/>
    <property type="match status" value="1"/>
</dbReference>
<dbReference type="InterPro" id="IPR006028">
    <property type="entry name" value="GABAA/Glycine_rcpt"/>
</dbReference>
<dbReference type="GO" id="GO:0005254">
    <property type="term" value="F:chloride channel activity"/>
    <property type="evidence" value="ECO:0007669"/>
    <property type="project" value="UniProtKB-KW"/>
</dbReference>
<dbReference type="GO" id="GO:0004890">
    <property type="term" value="F:GABA-A receptor activity"/>
    <property type="evidence" value="ECO:0007669"/>
    <property type="project" value="InterPro"/>
</dbReference>
<keyword evidence="10" id="KW-0868">Chloride</keyword>
<dbReference type="RefSeq" id="XP_004390109.1">
    <property type="nucleotide sequence ID" value="XM_004390052.1"/>
</dbReference>
<dbReference type="Gene3D" id="2.70.170.10">
    <property type="entry name" value="Neurotransmitter-gated ion-channel ligand-binding domain"/>
    <property type="match status" value="1"/>
</dbReference>
<evidence type="ECO:0000313" key="17">
    <source>
        <dbReference type="RefSeq" id="XP_004390109.1"/>
    </source>
</evidence>
<feature type="domain" description="Neurotransmitter-gated ion-channel transmembrane" evidence="15">
    <location>
        <begin position="271"/>
        <end position="372"/>
    </location>
</feature>
<dbReference type="InterPro" id="IPR006202">
    <property type="entry name" value="Neur_chan_lig-bd"/>
</dbReference>
<dbReference type="GO" id="GO:0005230">
    <property type="term" value="F:extracellular ligand-gated monoatomic ion channel activity"/>
    <property type="evidence" value="ECO:0007669"/>
    <property type="project" value="InterPro"/>
</dbReference>
<evidence type="ECO:0000256" key="1">
    <source>
        <dbReference type="ARBA" id="ARBA00004651"/>
    </source>
</evidence>
<feature type="transmembrane region" description="Helical" evidence="12">
    <location>
        <begin position="294"/>
        <end position="314"/>
    </location>
</feature>
<dbReference type="SUPFAM" id="SSF90112">
    <property type="entry name" value="Neurotransmitter-gated ion-channel transmembrane pore"/>
    <property type="match status" value="1"/>
</dbReference>
<dbReference type="PANTHER" id="PTHR18945">
    <property type="entry name" value="NEUROTRANSMITTER GATED ION CHANNEL"/>
    <property type="match status" value="1"/>
</dbReference>
<dbReference type="InterPro" id="IPR006201">
    <property type="entry name" value="Neur_channel"/>
</dbReference>
<evidence type="ECO:0000256" key="2">
    <source>
        <dbReference type="ARBA" id="ARBA00022448"/>
    </source>
</evidence>
<dbReference type="PRINTS" id="PR00252">
    <property type="entry name" value="NRIONCHANNEL"/>
</dbReference>
<evidence type="ECO:0000256" key="6">
    <source>
        <dbReference type="ARBA" id="ARBA00022989"/>
    </source>
</evidence>
<dbReference type="FunCoup" id="A0A2Y9EBE5">
    <property type="interactions" value="474"/>
</dbReference>
<feature type="domain" description="Neurotransmitter-gated ion-channel ligand-binding" evidence="14">
    <location>
        <begin position="60"/>
        <end position="263"/>
    </location>
</feature>
<keyword evidence="2 12" id="KW-0813">Transport</keyword>
<dbReference type="Proteomes" id="UP000248480">
    <property type="component" value="Unplaced"/>
</dbReference>
<name>A0A2Y9EBE5_TRIMA</name>
<keyword evidence="7 12" id="KW-0406">Ion transport</keyword>
<evidence type="ECO:0000256" key="13">
    <source>
        <dbReference type="SAM" id="MobiDB-lite"/>
    </source>
</evidence>
<reference evidence="17" key="1">
    <citation type="submission" date="2025-08" db="UniProtKB">
        <authorList>
            <consortium name="RefSeq"/>
        </authorList>
    </citation>
    <scope>IDENTIFICATION</scope>
</reference>
<feature type="signal peptide" evidence="12">
    <location>
        <begin position="1"/>
        <end position="21"/>
    </location>
</feature>
<feature type="region of interest" description="Disordered" evidence="13">
    <location>
        <begin position="563"/>
        <end position="585"/>
    </location>
</feature>